<organism evidence="2 3">
    <name type="scientific">Mycena metata</name>
    <dbReference type="NCBI Taxonomy" id="1033252"/>
    <lineage>
        <taxon>Eukaryota</taxon>
        <taxon>Fungi</taxon>
        <taxon>Dikarya</taxon>
        <taxon>Basidiomycota</taxon>
        <taxon>Agaricomycotina</taxon>
        <taxon>Agaricomycetes</taxon>
        <taxon>Agaricomycetidae</taxon>
        <taxon>Agaricales</taxon>
        <taxon>Marasmiineae</taxon>
        <taxon>Mycenaceae</taxon>
        <taxon>Mycena</taxon>
    </lineage>
</organism>
<comment type="caution">
    <text evidence="2">The sequence shown here is derived from an EMBL/GenBank/DDBJ whole genome shotgun (WGS) entry which is preliminary data.</text>
</comment>
<evidence type="ECO:0000313" key="3">
    <source>
        <dbReference type="Proteomes" id="UP001215598"/>
    </source>
</evidence>
<keyword evidence="3" id="KW-1185">Reference proteome</keyword>
<feature type="compositionally biased region" description="Low complexity" evidence="1">
    <location>
        <begin position="114"/>
        <end position="125"/>
    </location>
</feature>
<dbReference type="AlphaFoldDB" id="A0AAD7NUE0"/>
<protein>
    <submittedName>
        <fullName evidence="2">Uncharacterized protein</fullName>
    </submittedName>
</protein>
<feature type="region of interest" description="Disordered" evidence="1">
    <location>
        <begin position="114"/>
        <end position="136"/>
    </location>
</feature>
<gene>
    <name evidence="2" type="ORF">B0H16DRAFT_1712821</name>
</gene>
<dbReference type="EMBL" id="JARKIB010000009">
    <property type="protein sequence ID" value="KAJ7776445.1"/>
    <property type="molecule type" value="Genomic_DNA"/>
</dbReference>
<evidence type="ECO:0000313" key="2">
    <source>
        <dbReference type="EMBL" id="KAJ7776445.1"/>
    </source>
</evidence>
<accession>A0AAD7NUE0</accession>
<name>A0AAD7NUE0_9AGAR</name>
<proteinExistence type="predicted"/>
<sequence length="364" mass="40234">MGKDIHFPLRRQRTDVATSGPYTVYDNRPREERRETSQLQDRANPGDPHKPAIPDSVLSPTRFPGGYHAKSEALHYDTNVNEVSISSFDDEILVALLPTSSLLALKSSSFIHTTSTPSASLSSGPSPSPIRPSPRPRVSPGVAIAYFSPAVAGRRATTDGALIGRLFDNSASGFYREHPEQHELQKKPVPEFLLHYQPATARTRLADLMQNMTSPIGRIISEFTSTAGIPLTTLLFLLKESILCTGCKCMYSIQGYQQHRSYGRCTGNVNLPLISECLRSSQVPAPRFRTYPAAVEIPPICEFLNTPIGRVFVEWNGRIGIAQDVWCTIMTAYVYCQKCDLVRSFEAYRGHLDGSGECRDIGQA</sequence>
<feature type="compositionally biased region" description="Basic and acidic residues" evidence="1">
    <location>
        <begin position="27"/>
        <end position="36"/>
    </location>
</feature>
<reference evidence="2" key="1">
    <citation type="submission" date="2023-03" db="EMBL/GenBank/DDBJ databases">
        <title>Massive genome expansion in bonnet fungi (Mycena s.s.) driven by repeated elements and novel gene families across ecological guilds.</title>
        <authorList>
            <consortium name="Lawrence Berkeley National Laboratory"/>
            <person name="Harder C.B."/>
            <person name="Miyauchi S."/>
            <person name="Viragh M."/>
            <person name="Kuo A."/>
            <person name="Thoen E."/>
            <person name="Andreopoulos B."/>
            <person name="Lu D."/>
            <person name="Skrede I."/>
            <person name="Drula E."/>
            <person name="Henrissat B."/>
            <person name="Morin E."/>
            <person name="Kohler A."/>
            <person name="Barry K."/>
            <person name="LaButti K."/>
            <person name="Morin E."/>
            <person name="Salamov A."/>
            <person name="Lipzen A."/>
            <person name="Mereny Z."/>
            <person name="Hegedus B."/>
            <person name="Baldrian P."/>
            <person name="Stursova M."/>
            <person name="Weitz H."/>
            <person name="Taylor A."/>
            <person name="Grigoriev I.V."/>
            <person name="Nagy L.G."/>
            <person name="Martin F."/>
            <person name="Kauserud H."/>
        </authorList>
    </citation>
    <scope>NUCLEOTIDE SEQUENCE</scope>
    <source>
        <strain evidence="2">CBHHK182m</strain>
    </source>
</reference>
<feature type="region of interest" description="Disordered" evidence="1">
    <location>
        <begin position="1"/>
        <end position="64"/>
    </location>
</feature>
<feature type="compositionally biased region" description="Pro residues" evidence="1">
    <location>
        <begin position="126"/>
        <end position="136"/>
    </location>
</feature>
<evidence type="ECO:0000256" key="1">
    <source>
        <dbReference type="SAM" id="MobiDB-lite"/>
    </source>
</evidence>
<dbReference type="Proteomes" id="UP001215598">
    <property type="component" value="Unassembled WGS sequence"/>
</dbReference>